<evidence type="ECO:0000313" key="3">
    <source>
        <dbReference type="EMBL" id="EJF55982.1"/>
    </source>
</evidence>
<reference evidence="3 4" key="1">
    <citation type="journal article" date="2012" name="Science">
        <title>The Paleozoic origin of enzymatic lignin decomposition reconstructed from 31 fungal genomes.</title>
        <authorList>
            <person name="Floudas D."/>
            <person name="Binder M."/>
            <person name="Riley R."/>
            <person name="Barry K."/>
            <person name="Blanchette R.A."/>
            <person name="Henrissat B."/>
            <person name="Martinez A.T."/>
            <person name="Otillar R."/>
            <person name="Spatafora J.W."/>
            <person name="Yadav J.S."/>
            <person name="Aerts A."/>
            <person name="Benoit I."/>
            <person name="Boyd A."/>
            <person name="Carlson A."/>
            <person name="Copeland A."/>
            <person name="Coutinho P.M."/>
            <person name="de Vries R.P."/>
            <person name="Ferreira P."/>
            <person name="Findley K."/>
            <person name="Foster B."/>
            <person name="Gaskell J."/>
            <person name="Glotzer D."/>
            <person name="Gorecki P."/>
            <person name="Heitman J."/>
            <person name="Hesse C."/>
            <person name="Hori C."/>
            <person name="Igarashi K."/>
            <person name="Jurgens J.A."/>
            <person name="Kallen N."/>
            <person name="Kersten P."/>
            <person name="Kohler A."/>
            <person name="Kuees U."/>
            <person name="Kumar T.K.A."/>
            <person name="Kuo A."/>
            <person name="LaButti K."/>
            <person name="Larrondo L.F."/>
            <person name="Lindquist E."/>
            <person name="Ling A."/>
            <person name="Lombard V."/>
            <person name="Lucas S."/>
            <person name="Lundell T."/>
            <person name="Martin R."/>
            <person name="McLaughlin D.J."/>
            <person name="Morgenstern I."/>
            <person name="Morin E."/>
            <person name="Murat C."/>
            <person name="Nagy L.G."/>
            <person name="Nolan M."/>
            <person name="Ohm R.A."/>
            <person name="Patyshakuliyeva A."/>
            <person name="Rokas A."/>
            <person name="Ruiz-Duenas F.J."/>
            <person name="Sabat G."/>
            <person name="Salamov A."/>
            <person name="Samejima M."/>
            <person name="Schmutz J."/>
            <person name="Slot J.C."/>
            <person name="St John F."/>
            <person name="Stenlid J."/>
            <person name="Sun H."/>
            <person name="Sun S."/>
            <person name="Syed K."/>
            <person name="Tsang A."/>
            <person name="Wiebenga A."/>
            <person name="Young D."/>
            <person name="Pisabarro A."/>
            <person name="Eastwood D.C."/>
            <person name="Martin F."/>
            <person name="Cullen D."/>
            <person name="Grigoriev I.V."/>
            <person name="Hibbett D.S."/>
        </authorList>
    </citation>
    <scope>NUCLEOTIDE SEQUENCE [LARGE SCALE GENOMIC DNA]</scope>
    <source>
        <strain evidence="3 4">LYAD-421 SS1</strain>
    </source>
</reference>
<feature type="region of interest" description="Disordered" evidence="1">
    <location>
        <begin position="372"/>
        <end position="433"/>
    </location>
</feature>
<feature type="compositionally biased region" description="Polar residues" evidence="1">
    <location>
        <begin position="197"/>
        <end position="220"/>
    </location>
</feature>
<proteinExistence type="predicted"/>
<feature type="transmembrane region" description="Helical" evidence="2">
    <location>
        <begin position="266"/>
        <end position="290"/>
    </location>
</feature>
<dbReference type="HOGENOM" id="CLU_633162_0_0_1"/>
<keyword evidence="2" id="KW-1133">Transmembrane helix</keyword>
<dbReference type="Proteomes" id="UP000053319">
    <property type="component" value="Unassembled WGS sequence"/>
</dbReference>
<dbReference type="KEGG" id="dsq:DICSQDRAFT_130339"/>
<keyword evidence="2" id="KW-0812">Transmembrane</keyword>
<dbReference type="AlphaFoldDB" id="R7SLR2"/>
<feature type="region of interest" description="Disordered" evidence="1">
    <location>
        <begin position="323"/>
        <end position="360"/>
    </location>
</feature>
<feature type="compositionally biased region" description="Polar residues" evidence="1">
    <location>
        <begin position="407"/>
        <end position="416"/>
    </location>
</feature>
<dbReference type="GeneID" id="18834627"/>
<accession>R7SLR2</accession>
<evidence type="ECO:0000256" key="1">
    <source>
        <dbReference type="SAM" id="MobiDB-lite"/>
    </source>
</evidence>
<evidence type="ECO:0000256" key="2">
    <source>
        <dbReference type="SAM" id="Phobius"/>
    </source>
</evidence>
<feature type="compositionally biased region" description="Low complexity" evidence="1">
    <location>
        <begin position="221"/>
        <end position="251"/>
    </location>
</feature>
<feature type="compositionally biased region" description="Low complexity" evidence="1">
    <location>
        <begin position="174"/>
        <end position="196"/>
    </location>
</feature>
<feature type="compositionally biased region" description="Polar residues" evidence="1">
    <location>
        <begin position="339"/>
        <end position="349"/>
    </location>
</feature>
<organism evidence="3 4">
    <name type="scientific">Dichomitus squalens (strain LYAD-421)</name>
    <name type="common">Western red white-rot fungus</name>
    <dbReference type="NCBI Taxonomy" id="732165"/>
    <lineage>
        <taxon>Eukaryota</taxon>
        <taxon>Fungi</taxon>
        <taxon>Dikarya</taxon>
        <taxon>Basidiomycota</taxon>
        <taxon>Agaricomycotina</taxon>
        <taxon>Agaricomycetes</taxon>
        <taxon>Polyporales</taxon>
        <taxon>Polyporaceae</taxon>
        <taxon>Dichomitus</taxon>
    </lineage>
</organism>
<protein>
    <submittedName>
        <fullName evidence="3">Uncharacterized protein</fullName>
    </submittedName>
</protein>
<sequence>MALKPCETSLVVSSALAVANVFRFLTHLAATLHRIAFPQKRLQWAVDGEAVDSSGVSSDPPPVQVNTPDATVCQSTKLTWEDGSDFTGTSATWVANVSAGSKLVFEVEFTNEEHVTRTAFSAIFTVLPGDESCIENTSLSSSHAETATPTPTQMSPAEPSKTIDITTRVKISGTSQPTVTVSTLLSSPTLSPHSSSENPTESLDPSSISSTLTGPSGSFMSSAISSVQSNASQPSTSRASSATVSPSAPSTGLENQGTARSLTAGAIAGIATGILVVAAIICLVLARLLVRRRLGLPSLRPLQARSYEEISEVGSGPRTVLFISRPDSNGSRPQEDSVLGNTRTPTQEGPPSASPLALRARPQSAYPTRLKLAEGRSRAPRHASVPVLGLVPNTESASVLSRERRFSSSYTDSLFDNRTEGGFTAPPPYSQID</sequence>
<dbReference type="EMBL" id="JH719489">
    <property type="protein sequence ID" value="EJF55982.1"/>
    <property type="molecule type" value="Genomic_DNA"/>
</dbReference>
<name>R7SLR2_DICSQ</name>
<feature type="compositionally biased region" description="Polar residues" evidence="1">
    <location>
        <begin position="136"/>
        <end position="155"/>
    </location>
</feature>
<feature type="region of interest" description="Disordered" evidence="1">
    <location>
        <begin position="136"/>
        <end position="256"/>
    </location>
</feature>
<gene>
    <name evidence="3" type="ORF">DICSQDRAFT_130339</name>
</gene>
<keyword evidence="2" id="KW-0472">Membrane</keyword>
<evidence type="ECO:0000313" key="4">
    <source>
        <dbReference type="Proteomes" id="UP000053319"/>
    </source>
</evidence>
<dbReference type="RefSeq" id="XP_007371283.1">
    <property type="nucleotide sequence ID" value="XM_007371221.1"/>
</dbReference>